<accession>A0ABW2UK98</accession>
<reference evidence="4" key="1">
    <citation type="journal article" date="2019" name="Int. J. Syst. Evol. Microbiol.">
        <title>The Global Catalogue of Microorganisms (GCM) 10K type strain sequencing project: providing services to taxonomists for standard genome sequencing and annotation.</title>
        <authorList>
            <consortium name="The Broad Institute Genomics Platform"/>
            <consortium name="The Broad Institute Genome Sequencing Center for Infectious Disease"/>
            <person name="Wu L."/>
            <person name="Ma J."/>
        </authorList>
    </citation>
    <scope>NUCLEOTIDE SEQUENCE [LARGE SCALE GENOMIC DNA]</scope>
    <source>
        <strain evidence="4">CGMCC 1.12750</strain>
    </source>
</reference>
<name>A0ABW2UK98_9RHOB</name>
<evidence type="ECO:0000313" key="3">
    <source>
        <dbReference type="EMBL" id="MFC7703627.1"/>
    </source>
</evidence>
<feature type="region of interest" description="Disordered" evidence="1">
    <location>
        <begin position="1"/>
        <end position="29"/>
    </location>
</feature>
<dbReference type="Proteomes" id="UP001596516">
    <property type="component" value="Unassembled WGS sequence"/>
</dbReference>
<gene>
    <name evidence="3" type="ORF">ACFQXB_05395</name>
</gene>
<protein>
    <submittedName>
        <fullName evidence="3">Rod-binding protein</fullName>
    </submittedName>
</protein>
<proteinExistence type="predicted"/>
<evidence type="ECO:0000259" key="2">
    <source>
        <dbReference type="Pfam" id="PF10135"/>
    </source>
</evidence>
<evidence type="ECO:0000256" key="1">
    <source>
        <dbReference type="SAM" id="MobiDB-lite"/>
    </source>
</evidence>
<feature type="domain" description="Flagellar protein FlgJ N-terminal" evidence="2">
    <location>
        <begin position="50"/>
        <end position="96"/>
    </location>
</feature>
<organism evidence="3 4">
    <name type="scientific">Plastorhodobacter daqingensis</name>
    <dbReference type="NCBI Taxonomy" id="1387281"/>
    <lineage>
        <taxon>Bacteria</taxon>
        <taxon>Pseudomonadati</taxon>
        <taxon>Pseudomonadota</taxon>
        <taxon>Alphaproteobacteria</taxon>
        <taxon>Rhodobacterales</taxon>
        <taxon>Paracoccaceae</taxon>
        <taxon>Plastorhodobacter</taxon>
    </lineage>
</organism>
<dbReference type="Pfam" id="PF10135">
    <property type="entry name" value="Rod-binding"/>
    <property type="match status" value="1"/>
</dbReference>
<comment type="caution">
    <text evidence="3">The sequence shown here is derived from an EMBL/GenBank/DDBJ whole genome shotgun (WGS) entry which is preliminary data.</text>
</comment>
<dbReference type="InterPro" id="IPR019301">
    <property type="entry name" value="Flagellar_prot_FlgJ_N"/>
</dbReference>
<dbReference type="EMBL" id="JBHTFQ010000002">
    <property type="protein sequence ID" value="MFC7703627.1"/>
    <property type="molecule type" value="Genomic_DNA"/>
</dbReference>
<sequence length="106" mass="11228">MTEIPRLGSPIRADVPRPPASATANGRDPEAVLQAARGFETMFLTQMLRQARDTALAEDPLANDASRQFTAMLDDEHAGAATRSLDLGIARAIAAQLSAAPARSSR</sequence>
<keyword evidence="4" id="KW-1185">Reference proteome</keyword>
<dbReference type="RefSeq" id="WP_377400272.1">
    <property type="nucleotide sequence ID" value="NZ_JBHTFQ010000002.1"/>
</dbReference>
<evidence type="ECO:0000313" key="4">
    <source>
        <dbReference type="Proteomes" id="UP001596516"/>
    </source>
</evidence>